<evidence type="ECO:0000256" key="1">
    <source>
        <dbReference type="ARBA" id="ARBA00026139"/>
    </source>
</evidence>
<keyword evidence="7" id="KW-1185">Reference proteome</keyword>
<evidence type="ECO:0000313" key="6">
    <source>
        <dbReference type="EMBL" id="KAF5837912.1"/>
    </source>
</evidence>
<comment type="catalytic activity">
    <reaction evidence="4">
        <text>DNA(n) + a 2'-deoxyribonucleoside 5'-triphosphate = DNA(n+1) + diphosphate</text>
        <dbReference type="Rhea" id="RHEA:22508"/>
        <dbReference type="Rhea" id="RHEA-COMP:17339"/>
        <dbReference type="Rhea" id="RHEA-COMP:17340"/>
        <dbReference type="ChEBI" id="CHEBI:33019"/>
        <dbReference type="ChEBI" id="CHEBI:61560"/>
        <dbReference type="ChEBI" id="CHEBI:173112"/>
        <dbReference type="EC" id="2.7.7.7"/>
    </reaction>
    <physiologicalReaction direction="left-to-right" evidence="4">
        <dbReference type="Rhea" id="RHEA:22509"/>
    </physiologicalReaction>
</comment>
<evidence type="ECO:0000256" key="5">
    <source>
        <dbReference type="SAM" id="MobiDB-lite"/>
    </source>
</evidence>
<evidence type="ECO:0000313" key="7">
    <source>
        <dbReference type="Proteomes" id="UP000815325"/>
    </source>
</evidence>
<name>A0ABQ7GTH9_DUNSA</name>
<dbReference type="Proteomes" id="UP000815325">
    <property type="component" value="Unassembled WGS sequence"/>
</dbReference>
<protein>
    <recommendedName>
        <fullName evidence="1">DNA-directed primase/polymerase protein</fullName>
        <ecNumber evidence="3">2.7.7.102</ecNumber>
    </recommendedName>
</protein>
<dbReference type="Pfam" id="PF03121">
    <property type="entry name" value="Herpes_UL52"/>
    <property type="match status" value="1"/>
</dbReference>
<dbReference type="PANTHER" id="PTHR31399">
    <property type="entry name" value="DNA-DIRECTED PRIMASE / POLYMERASE PROTEIN"/>
    <property type="match status" value="1"/>
</dbReference>
<comment type="catalytic activity">
    <reaction evidence="2">
        <text>ssDNA + n NTP = ssDNA/pppN(pN)n-1 hybrid + (n-1) diphosphate.</text>
        <dbReference type="EC" id="2.7.7.102"/>
    </reaction>
</comment>
<proteinExistence type="predicted"/>
<gene>
    <name evidence="6" type="ORF">DUNSADRAFT_3689</name>
</gene>
<accession>A0ABQ7GTH9</accession>
<dbReference type="InterPro" id="IPR044917">
    <property type="entry name" value="PRIMPOL"/>
</dbReference>
<comment type="caution">
    <text evidence="6">The sequence shown here is derived from an EMBL/GenBank/DDBJ whole genome shotgun (WGS) entry which is preliminary data.</text>
</comment>
<dbReference type="EMBL" id="MU069598">
    <property type="protein sequence ID" value="KAF5837912.1"/>
    <property type="molecule type" value="Genomic_DNA"/>
</dbReference>
<feature type="region of interest" description="Disordered" evidence="5">
    <location>
        <begin position="1"/>
        <end position="35"/>
    </location>
</feature>
<dbReference type="EC" id="2.7.7.102" evidence="3"/>
<organism evidence="6 7">
    <name type="scientific">Dunaliella salina</name>
    <name type="common">Green alga</name>
    <name type="synonym">Protococcus salinus</name>
    <dbReference type="NCBI Taxonomy" id="3046"/>
    <lineage>
        <taxon>Eukaryota</taxon>
        <taxon>Viridiplantae</taxon>
        <taxon>Chlorophyta</taxon>
        <taxon>core chlorophytes</taxon>
        <taxon>Chlorophyceae</taxon>
        <taxon>CS clade</taxon>
        <taxon>Chlamydomonadales</taxon>
        <taxon>Dunaliellaceae</taxon>
        <taxon>Dunaliella</taxon>
    </lineage>
</organism>
<reference evidence="6" key="1">
    <citation type="submission" date="2017-08" db="EMBL/GenBank/DDBJ databases">
        <authorList>
            <person name="Polle J.E."/>
            <person name="Barry K."/>
            <person name="Cushman J."/>
            <person name="Schmutz J."/>
            <person name="Tran D."/>
            <person name="Hathwaick L.T."/>
            <person name="Yim W.C."/>
            <person name="Jenkins J."/>
            <person name="Mckie-Krisberg Z.M."/>
            <person name="Prochnik S."/>
            <person name="Lindquist E."/>
            <person name="Dockter R.B."/>
            <person name="Adam C."/>
            <person name="Molina H."/>
            <person name="Bunkerborg J."/>
            <person name="Jin E."/>
            <person name="Buchheim M."/>
            <person name="Magnuson J."/>
        </authorList>
    </citation>
    <scope>NUCLEOTIDE SEQUENCE</scope>
    <source>
        <strain evidence="6">CCAP 19/18</strain>
    </source>
</reference>
<feature type="compositionally biased region" description="Polar residues" evidence="5">
    <location>
        <begin position="1"/>
        <end position="12"/>
    </location>
</feature>
<sequence length="191" mass="20690">MPLVQTEHSSIVQPAAARPGSDQQQPRVAGSKGSGTAVVCDEGALEHPAASHRSLKVTWLDIPQNFSSAEEAAAMSACRHALQRVALRMLRFIEAAATERAGGLQAFVGSLTYCGVSGNVTYSMLGPGSHWCSRIQRSHRSNRVYFLANLSVGNWCQKCFDRDCAGYHSAWRPLPEELLEPLPDSQPPKSS</sequence>
<evidence type="ECO:0000256" key="2">
    <source>
        <dbReference type="ARBA" id="ARBA00044677"/>
    </source>
</evidence>
<evidence type="ECO:0000256" key="3">
    <source>
        <dbReference type="ARBA" id="ARBA00044768"/>
    </source>
</evidence>
<dbReference type="PANTHER" id="PTHR31399:SF0">
    <property type="entry name" value="DNA-DIRECTED PRIMASE_POLYMERASE PROTEIN"/>
    <property type="match status" value="1"/>
</dbReference>
<evidence type="ECO:0000256" key="4">
    <source>
        <dbReference type="ARBA" id="ARBA00047303"/>
    </source>
</evidence>